<proteinExistence type="predicted"/>
<sequence length="415" mass="47937">MSDTFLQTTLYEEDLDDDKILDLSAQELITIPAINNEFLTVLYLQNNKLIELPDDFFPSCPSLKWLDLRENELSDIPKTVKYHPSLNHILLQNNKITSLPNELGTVTSLKVLQLSGNPLMYPPRDIIKAGTESILKFLNEKIIEEALEETRSIVSDKASASDCLELPLNSRSYNSVIDGPSIPPNKTLSVQFSERDYFDGEENELYPRIKSKCPKLAKSRSKPLPPHCQSAKYPRPLVMCPKKEQDKKIMQSILMDAALKKQKDLIAKSDKILQGRRNIELLKNWRKNYRNRQLTLSMEDDKYKLTPKSYPYDTNPEYMTLLSREDIEKDLPDKYRKRLFRRSKPTVARKSNTDAHLAMKIKKLFENLESMDLNRETMSPRTEQRVLLGEIQKISEIKQKLIELSTTNSRSVSAE</sequence>
<dbReference type="Proteomes" id="UP001652582">
    <property type="component" value="Chromosome 24"/>
</dbReference>
<dbReference type="GeneID" id="112055408"/>
<keyword evidence="3" id="KW-1185">Reference proteome</keyword>
<dbReference type="InterPro" id="IPR032675">
    <property type="entry name" value="LRR_dom_sf"/>
</dbReference>
<dbReference type="KEGG" id="bany:112055408"/>
<dbReference type="InterPro" id="IPR050216">
    <property type="entry name" value="LRR_domain-containing"/>
</dbReference>
<dbReference type="AlphaFoldDB" id="A0A6J1P3D9"/>
<protein>
    <submittedName>
        <fullName evidence="4">Leucine-rich repeat-containing protein 27-like</fullName>
    </submittedName>
</protein>
<dbReference type="InterPro" id="IPR001611">
    <property type="entry name" value="Leu-rich_rpt"/>
</dbReference>
<name>A0A6J1P3D9_BICAN</name>
<dbReference type="PANTHER" id="PTHR48051:SF1">
    <property type="entry name" value="RAS SUPPRESSOR PROTEIN 1"/>
    <property type="match status" value="1"/>
</dbReference>
<evidence type="ECO:0000256" key="1">
    <source>
        <dbReference type="ARBA" id="ARBA00022614"/>
    </source>
</evidence>
<accession>A0A6J1P3D9</accession>
<dbReference type="Gene3D" id="3.80.10.10">
    <property type="entry name" value="Ribonuclease Inhibitor"/>
    <property type="match status" value="1"/>
</dbReference>
<dbReference type="Pfam" id="PF13855">
    <property type="entry name" value="LRR_8"/>
    <property type="match status" value="1"/>
</dbReference>
<keyword evidence="1" id="KW-0433">Leucine-rich repeat</keyword>
<dbReference type="PROSITE" id="PS51450">
    <property type="entry name" value="LRR"/>
    <property type="match status" value="2"/>
</dbReference>
<keyword evidence="2" id="KW-0677">Repeat</keyword>
<evidence type="ECO:0000256" key="2">
    <source>
        <dbReference type="ARBA" id="ARBA00022737"/>
    </source>
</evidence>
<dbReference type="OrthoDB" id="40118at2759"/>
<evidence type="ECO:0000313" key="4">
    <source>
        <dbReference type="RefSeq" id="XP_023951266.2"/>
    </source>
</evidence>
<organism evidence="3 4">
    <name type="scientific">Bicyclus anynana</name>
    <name type="common">Squinting bush brown butterfly</name>
    <dbReference type="NCBI Taxonomy" id="110368"/>
    <lineage>
        <taxon>Eukaryota</taxon>
        <taxon>Metazoa</taxon>
        <taxon>Ecdysozoa</taxon>
        <taxon>Arthropoda</taxon>
        <taxon>Hexapoda</taxon>
        <taxon>Insecta</taxon>
        <taxon>Pterygota</taxon>
        <taxon>Neoptera</taxon>
        <taxon>Endopterygota</taxon>
        <taxon>Lepidoptera</taxon>
        <taxon>Glossata</taxon>
        <taxon>Ditrysia</taxon>
        <taxon>Papilionoidea</taxon>
        <taxon>Nymphalidae</taxon>
        <taxon>Satyrinae</taxon>
        <taxon>Satyrini</taxon>
        <taxon>Mycalesina</taxon>
        <taxon>Bicyclus</taxon>
    </lineage>
</organism>
<evidence type="ECO:0000313" key="3">
    <source>
        <dbReference type="Proteomes" id="UP001652582"/>
    </source>
</evidence>
<dbReference type="SUPFAM" id="SSF52058">
    <property type="entry name" value="L domain-like"/>
    <property type="match status" value="1"/>
</dbReference>
<reference evidence="4" key="1">
    <citation type="submission" date="2025-08" db="UniProtKB">
        <authorList>
            <consortium name="RefSeq"/>
        </authorList>
    </citation>
    <scope>IDENTIFICATION</scope>
</reference>
<dbReference type="GO" id="GO:0005737">
    <property type="term" value="C:cytoplasm"/>
    <property type="evidence" value="ECO:0007669"/>
    <property type="project" value="TreeGrafter"/>
</dbReference>
<dbReference type="PANTHER" id="PTHR48051">
    <property type="match status" value="1"/>
</dbReference>
<gene>
    <name evidence="4" type="primary">LOC112055408</name>
</gene>
<dbReference type="RefSeq" id="XP_023951266.2">
    <property type="nucleotide sequence ID" value="XM_024095498.2"/>
</dbReference>